<organism evidence="6">
    <name type="scientific">Brassica oleracea</name>
    <name type="common">Wild cabbage</name>
    <dbReference type="NCBI Taxonomy" id="3712"/>
    <lineage>
        <taxon>Eukaryota</taxon>
        <taxon>Viridiplantae</taxon>
        <taxon>Streptophyta</taxon>
        <taxon>Embryophyta</taxon>
        <taxon>Tracheophyta</taxon>
        <taxon>Spermatophyta</taxon>
        <taxon>Magnoliopsida</taxon>
        <taxon>eudicotyledons</taxon>
        <taxon>Gunneridae</taxon>
        <taxon>Pentapetalae</taxon>
        <taxon>rosids</taxon>
        <taxon>malvids</taxon>
        <taxon>Brassicales</taxon>
        <taxon>Brassicaceae</taxon>
        <taxon>Brassiceae</taxon>
        <taxon>Brassica</taxon>
    </lineage>
</organism>
<dbReference type="EMBL" id="LR031873">
    <property type="protein sequence ID" value="VDD09597.1"/>
    <property type="molecule type" value="Genomic_DNA"/>
</dbReference>
<evidence type="ECO:0000256" key="3">
    <source>
        <dbReference type="ARBA" id="ARBA00023295"/>
    </source>
</evidence>
<dbReference type="Gene3D" id="2.160.20.10">
    <property type="entry name" value="Single-stranded right-handed beta-helix, Pectin lyase-like"/>
    <property type="match status" value="1"/>
</dbReference>
<dbReference type="InterPro" id="IPR012334">
    <property type="entry name" value="Pectin_lyas_fold"/>
</dbReference>
<dbReference type="AlphaFoldDB" id="A0A3P6BU10"/>
<proteinExistence type="inferred from homology"/>
<comment type="similarity">
    <text evidence="1 4">Belongs to the glycosyl hydrolase 28 family.</text>
</comment>
<evidence type="ECO:0000256" key="5">
    <source>
        <dbReference type="SAM" id="Coils"/>
    </source>
</evidence>
<reference evidence="6" key="1">
    <citation type="submission" date="2018-11" db="EMBL/GenBank/DDBJ databases">
        <authorList>
            <consortium name="Genoscope - CEA"/>
            <person name="William W."/>
        </authorList>
    </citation>
    <scope>NUCLEOTIDE SEQUENCE</scope>
</reference>
<protein>
    <submittedName>
        <fullName evidence="6">Uncharacterized protein</fullName>
    </submittedName>
</protein>
<dbReference type="GO" id="GO:0005975">
    <property type="term" value="P:carbohydrate metabolic process"/>
    <property type="evidence" value="ECO:0007669"/>
    <property type="project" value="InterPro"/>
</dbReference>
<feature type="coiled-coil region" evidence="5">
    <location>
        <begin position="310"/>
        <end position="358"/>
    </location>
</feature>
<accession>A0A3P6BU10</accession>
<dbReference type="InterPro" id="IPR000743">
    <property type="entry name" value="Glyco_hydro_28"/>
</dbReference>
<feature type="coiled-coil region" evidence="5">
    <location>
        <begin position="198"/>
        <end position="232"/>
    </location>
</feature>
<dbReference type="SUPFAM" id="SSF51126">
    <property type="entry name" value="Pectin lyase-like"/>
    <property type="match status" value="1"/>
</dbReference>
<name>A0A3P6BU10_BRAOL</name>
<keyword evidence="3 4" id="KW-0326">Glycosidase</keyword>
<dbReference type="GO" id="GO:0004650">
    <property type="term" value="F:polygalacturonase activity"/>
    <property type="evidence" value="ECO:0007669"/>
    <property type="project" value="InterPro"/>
</dbReference>
<sequence length="682" mass="77302">MLIPFDFPEISSPESVPSPAHTTVDEMTRSHSEWASRGFSRRCPVPIKPTTQSISQLPPRFSCATFLDAQRNLKVWFWIQRFVPTSHGQNISFEGWYRADKEDKATAKLWSAIKSVGPIITGAVRAAKEALLYRIHSFFRPLLLSIFPVVQVAVEIESRHDTDMTSKKAMDLLALTLKEVATDYSHAKEKLVVVKTELEAERLDSKEWEEKHKEARKEAELLKNTSEKLRIEADESLLIWNGKEGEDEKSSLLGENNRLLVALDACESLSKKSKDENLKISDILKPARSEANVAEEAVSRAENSNQADALLDKEEELQFALKEIERVKINEVVANDNLMKLKKLLSEVEVAMEEEKHKSLSRQESMLKEVEVKVLRVLITEVETFEFGEVDVAEERLVFFACYCDLSVDTRDHTFNLITDILVGCLVCSKELSMYNGELQLVQVKRNICVAFHVQSILMHRASIEQIDVTVVRVRSPTFAVAQHGNSTVAPDFTIHSVHAMEFIDSHSLSEFVDYVSLLSCEVTKGDITSFSSLNSRDGFKNEISIAGDLKVLLSGSKAVGKFDTKELRSVHSDDEEHGEKKRKRKTWNLQKQETMVLYSCETEFMVYLKSRFFIRPGGSGTDKNIKFQNIRMDNVKNPIIIDQNYCDKDKSEQQESAVRVNNVVYRNISGTSATDVARYSA</sequence>
<gene>
    <name evidence="6" type="ORF">BOLC4T25048H</name>
</gene>
<keyword evidence="2 4" id="KW-0378">Hydrolase</keyword>
<dbReference type="Pfam" id="PF00295">
    <property type="entry name" value="Glyco_hydro_28"/>
    <property type="match status" value="1"/>
</dbReference>
<keyword evidence="5" id="KW-0175">Coiled coil</keyword>
<dbReference type="InterPro" id="IPR011050">
    <property type="entry name" value="Pectin_lyase_fold/virulence"/>
</dbReference>
<dbReference type="PANTHER" id="PTHR35164:SF9">
    <property type="entry name" value="EXPRESSED PROTEIN"/>
    <property type="match status" value="1"/>
</dbReference>
<evidence type="ECO:0000256" key="1">
    <source>
        <dbReference type="ARBA" id="ARBA00008834"/>
    </source>
</evidence>
<evidence type="ECO:0000256" key="4">
    <source>
        <dbReference type="RuleBase" id="RU361169"/>
    </source>
</evidence>
<dbReference type="PANTHER" id="PTHR35164">
    <property type="entry name" value="EXPRESSED PROTEIN"/>
    <property type="match status" value="1"/>
</dbReference>
<evidence type="ECO:0000256" key="2">
    <source>
        <dbReference type="ARBA" id="ARBA00022801"/>
    </source>
</evidence>
<evidence type="ECO:0000313" key="6">
    <source>
        <dbReference type="EMBL" id="VDD09597.1"/>
    </source>
</evidence>